<dbReference type="OrthoDB" id="1476984at2759"/>
<evidence type="ECO:0000313" key="2">
    <source>
        <dbReference type="Proteomes" id="UP000243515"/>
    </source>
</evidence>
<proteinExistence type="predicted"/>
<accession>A0A232M6N1</accession>
<organism evidence="1 2">
    <name type="scientific">Elaphomyces granulatus</name>
    <dbReference type="NCBI Taxonomy" id="519963"/>
    <lineage>
        <taxon>Eukaryota</taxon>
        <taxon>Fungi</taxon>
        <taxon>Dikarya</taxon>
        <taxon>Ascomycota</taxon>
        <taxon>Pezizomycotina</taxon>
        <taxon>Eurotiomycetes</taxon>
        <taxon>Eurotiomycetidae</taxon>
        <taxon>Eurotiales</taxon>
        <taxon>Elaphomycetaceae</taxon>
        <taxon>Elaphomyces</taxon>
    </lineage>
</organism>
<dbReference type="AlphaFoldDB" id="A0A232M6N1"/>
<dbReference type="Gene3D" id="3.50.30.40">
    <property type="entry name" value="Ribonuclease E inhibitor RraA/RraA-like"/>
    <property type="match status" value="1"/>
</dbReference>
<evidence type="ECO:0000313" key="1">
    <source>
        <dbReference type="EMBL" id="OXV11954.1"/>
    </source>
</evidence>
<sequence>MWSTSSTTEAKIEELQKFSACDVSDALLKLQKPLLGKQHAGYLPDIDEKVEANLPIGEHGFPPGTHWVDWARPGTVIVIEQPAGQCCAVAWAHATSTIGTGAEAKQGERELLISFEGLTVLPICHEISSFVIRLRVLSLSGSSRRGLGSDAQICCSGRESEGGCYERLLCDL</sequence>
<comment type="caution">
    <text evidence="1">The sequence shown here is derived from an EMBL/GenBank/DDBJ whole genome shotgun (WGS) entry which is preliminary data.</text>
</comment>
<reference evidence="1 2" key="1">
    <citation type="journal article" date="2015" name="Environ. Microbiol.">
        <title>Metagenome sequence of Elaphomyces granulatus from sporocarp tissue reveals Ascomycota ectomycorrhizal fingerprints of genome expansion and a Proteobacteria-rich microbiome.</title>
        <authorList>
            <person name="Quandt C.A."/>
            <person name="Kohler A."/>
            <person name="Hesse C.N."/>
            <person name="Sharpton T.J."/>
            <person name="Martin F."/>
            <person name="Spatafora J.W."/>
        </authorList>
    </citation>
    <scope>NUCLEOTIDE SEQUENCE [LARGE SCALE GENOMIC DNA]</scope>
    <source>
        <strain evidence="1 2">OSC145934</strain>
    </source>
</reference>
<dbReference type="EMBL" id="NPHW01002210">
    <property type="protein sequence ID" value="OXV11954.1"/>
    <property type="molecule type" value="Genomic_DNA"/>
</dbReference>
<gene>
    <name evidence="1" type="ORF">Egran_00287</name>
</gene>
<keyword evidence="2" id="KW-1185">Reference proteome</keyword>
<dbReference type="Proteomes" id="UP000243515">
    <property type="component" value="Unassembled WGS sequence"/>
</dbReference>
<protein>
    <submittedName>
        <fullName evidence="1">Uncharacterized protein</fullName>
    </submittedName>
</protein>
<name>A0A232M6N1_9EURO</name>